<dbReference type="AlphaFoldDB" id="A0A2C5ZE92"/>
<feature type="region of interest" description="Disordered" evidence="1">
    <location>
        <begin position="55"/>
        <end position="77"/>
    </location>
</feature>
<evidence type="ECO:0008006" key="5">
    <source>
        <dbReference type="Google" id="ProtNLM"/>
    </source>
</evidence>
<evidence type="ECO:0000313" key="3">
    <source>
        <dbReference type="EMBL" id="PHH77734.1"/>
    </source>
</evidence>
<accession>A0A2C5ZE92</accession>
<dbReference type="EMBL" id="NJES01000106">
    <property type="protein sequence ID" value="PHH77734.1"/>
    <property type="molecule type" value="Genomic_DNA"/>
</dbReference>
<comment type="caution">
    <text evidence="3">The sequence shown here is derived from an EMBL/GenBank/DDBJ whole genome shotgun (WGS) entry which is preliminary data.</text>
</comment>
<dbReference type="Proteomes" id="UP000226431">
    <property type="component" value="Unassembled WGS sequence"/>
</dbReference>
<evidence type="ECO:0000313" key="4">
    <source>
        <dbReference type="Proteomes" id="UP000226431"/>
    </source>
</evidence>
<evidence type="ECO:0000256" key="1">
    <source>
        <dbReference type="SAM" id="MobiDB-lite"/>
    </source>
</evidence>
<proteinExistence type="predicted"/>
<keyword evidence="4" id="KW-1185">Reference proteome</keyword>
<dbReference type="OrthoDB" id="10370493at2759"/>
<gene>
    <name evidence="3" type="ORF">CDD80_248</name>
</gene>
<sequence length="149" mass="16633">MQLSNIMAMSLFYLGVCSLPLDGKRRRRKSVTPLLTMAVNRPSISLATNPFGSVSVESKETVRRAPPMDSQAREILEDGDGKEETFGYFQAKDDISINKRDVQERQGHMLTGKTSADPAHEYIRRDAKDFKGSEVAFDRPKTEKIGVPA</sequence>
<name>A0A2C5ZE92_9HYPO</name>
<organism evidence="3 4">
    <name type="scientific">Ophiocordyceps camponoti-rufipedis</name>
    <dbReference type="NCBI Taxonomy" id="2004952"/>
    <lineage>
        <taxon>Eukaryota</taxon>
        <taxon>Fungi</taxon>
        <taxon>Dikarya</taxon>
        <taxon>Ascomycota</taxon>
        <taxon>Pezizomycotina</taxon>
        <taxon>Sordariomycetes</taxon>
        <taxon>Hypocreomycetidae</taxon>
        <taxon>Hypocreales</taxon>
        <taxon>Ophiocordycipitaceae</taxon>
        <taxon>Ophiocordyceps</taxon>
    </lineage>
</organism>
<feature type="chain" id="PRO_5013401561" description="SMP domain-containing protein" evidence="2">
    <location>
        <begin position="19"/>
        <end position="149"/>
    </location>
</feature>
<protein>
    <recommendedName>
        <fullName evidence="5">SMP domain-containing protein</fullName>
    </recommendedName>
</protein>
<feature type="signal peptide" evidence="2">
    <location>
        <begin position="1"/>
        <end position="18"/>
    </location>
</feature>
<reference evidence="3 4" key="1">
    <citation type="submission" date="2017-06" db="EMBL/GenBank/DDBJ databases">
        <title>Ant-infecting Ophiocordyceps genomes reveal a high diversity of potential behavioral manipulation genes and a possible major role for enterotoxins.</title>
        <authorList>
            <person name="De Bekker C."/>
            <person name="Evans H.C."/>
            <person name="Brachmann A."/>
            <person name="Hughes D.P."/>
        </authorList>
    </citation>
    <scope>NUCLEOTIDE SEQUENCE [LARGE SCALE GENOMIC DNA]</scope>
    <source>
        <strain evidence="3 4">Map16</strain>
    </source>
</reference>
<keyword evidence="2" id="KW-0732">Signal</keyword>
<evidence type="ECO:0000256" key="2">
    <source>
        <dbReference type="SAM" id="SignalP"/>
    </source>
</evidence>